<comment type="function">
    <text evidence="1 8">Adds a myristoyl group to the N-terminal glycine residue of certain cellular proteins.</text>
</comment>
<evidence type="ECO:0000256" key="9">
    <source>
        <dbReference type="RuleBase" id="RU004178"/>
    </source>
</evidence>
<dbReference type="PANTHER" id="PTHR11377">
    <property type="entry name" value="N-MYRISTOYL TRANSFERASE"/>
    <property type="match status" value="1"/>
</dbReference>
<feature type="compositionally biased region" description="Low complexity" evidence="10">
    <location>
        <begin position="108"/>
        <end position="119"/>
    </location>
</feature>
<dbReference type="Proteomes" id="UP001492380">
    <property type="component" value="Unassembled WGS sequence"/>
</dbReference>
<dbReference type="EMBL" id="JBBWRZ010000004">
    <property type="protein sequence ID" value="KAK8237840.1"/>
    <property type="molecule type" value="Genomic_DNA"/>
</dbReference>
<feature type="compositionally biased region" description="Polar residues" evidence="10">
    <location>
        <begin position="1"/>
        <end position="28"/>
    </location>
</feature>
<dbReference type="InterPro" id="IPR016181">
    <property type="entry name" value="Acyl_CoA_acyltransferase"/>
</dbReference>
<evidence type="ECO:0000259" key="11">
    <source>
        <dbReference type="Pfam" id="PF01233"/>
    </source>
</evidence>
<keyword evidence="14" id="KW-1185">Reference proteome</keyword>
<evidence type="ECO:0000256" key="8">
    <source>
        <dbReference type="RuleBase" id="RU000586"/>
    </source>
</evidence>
<dbReference type="Gene3D" id="3.40.630.30">
    <property type="match status" value="2"/>
</dbReference>
<dbReference type="InterPro" id="IPR000903">
    <property type="entry name" value="NMT"/>
</dbReference>
<reference evidence="13 14" key="1">
    <citation type="submission" date="2024-04" db="EMBL/GenBank/DDBJ databases">
        <title>Phyllosticta paracitricarpa is synonymous to the EU quarantine fungus P. citricarpa based on phylogenomic analyses.</title>
        <authorList>
            <consortium name="Lawrence Berkeley National Laboratory"/>
            <person name="Van Ingen-Buijs V.A."/>
            <person name="Van Westerhoven A.C."/>
            <person name="Haridas S."/>
            <person name="Skiadas P."/>
            <person name="Martin F."/>
            <person name="Groenewald J.Z."/>
            <person name="Crous P.W."/>
            <person name="Seidl M.F."/>
        </authorList>
    </citation>
    <scope>NUCLEOTIDE SEQUENCE [LARGE SCALE GENOMIC DNA]</scope>
    <source>
        <strain evidence="13 14">CBS 123374</strain>
    </source>
</reference>
<keyword evidence="5 8" id="KW-0808">Transferase</keyword>
<evidence type="ECO:0000313" key="14">
    <source>
        <dbReference type="Proteomes" id="UP001492380"/>
    </source>
</evidence>
<dbReference type="EC" id="2.3.1.97" evidence="3 8"/>
<dbReference type="InterPro" id="IPR022678">
    <property type="entry name" value="NMT_CS"/>
</dbReference>
<name>A0ABR1YS72_9PEZI</name>
<evidence type="ECO:0000256" key="5">
    <source>
        <dbReference type="ARBA" id="ARBA00022679"/>
    </source>
</evidence>
<organism evidence="13 14">
    <name type="scientific">Phyllosticta capitalensis</name>
    <dbReference type="NCBI Taxonomy" id="121624"/>
    <lineage>
        <taxon>Eukaryota</taxon>
        <taxon>Fungi</taxon>
        <taxon>Dikarya</taxon>
        <taxon>Ascomycota</taxon>
        <taxon>Pezizomycotina</taxon>
        <taxon>Dothideomycetes</taxon>
        <taxon>Dothideomycetes incertae sedis</taxon>
        <taxon>Botryosphaeriales</taxon>
        <taxon>Phyllostictaceae</taxon>
        <taxon>Phyllosticta</taxon>
    </lineage>
</organism>
<comment type="similarity">
    <text evidence="2 9">Belongs to the NMT family.</text>
</comment>
<evidence type="ECO:0000256" key="7">
    <source>
        <dbReference type="ARBA" id="ARBA00048276"/>
    </source>
</evidence>
<keyword evidence="6 8" id="KW-0012">Acyltransferase</keyword>
<evidence type="ECO:0000256" key="6">
    <source>
        <dbReference type="ARBA" id="ARBA00023315"/>
    </source>
</evidence>
<dbReference type="PROSITE" id="PS00975">
    <property type="entry name" value="NMT_1"/>
    <property type="match status" value="1"/>
</dbReference>
<evidence type="ECO:0000259" key="12">
    <source>
        <dbReference type="Pfam" id="PF02799"/>
    </source>
</evidence>
<gene>
    <name evidence="13" type="ORF">HDK90DRAFT_481642</name>
</gene>
<feature type="domain" description="Glycylpeptide N-tetradecanoyltransferase C-terminal" evidence="12">
    <location>
        <begin position="370"/>
        <end position="585"/>
    </location>
</feature>
<comment type="catalytic activity">
    <reaction evidence="7 8">
        <text>N-terminal glycyl-[protein] + tetradecanoyl-CoA = N-tetradecanoylglycyl-[protein] + CoA + H(+)</text>
        <dbReference type="Rhea" id="RHEA:15521"/>
        <dbReference type="Rhea" id="RHEA-COMP:12666"/>
        <dbReference type="Rhea" id="RHEA-COMP:12667"/>
        <dbReference type="ChEBI" id="CHEBI:15378"/>
        <dbReference type="ChEBI" id="CHEBI:57287"/>
        <dbReference type="ChEBI" id="CHEBI:57385"/>
        <dbReference type="ChEBI" id="CHEBI:64723"/>
        <dbReference type="ChEBI" id="CHEBI:133050"/>
        <dbReference type="EC" id="2.3.1.97"/>
    </reaction>
</comment>
<feature type="domain" description="Glycylpeptide N-tetradecanoyltransferase N-terminal" evidence="11">
    <location>
        <begin position="202"/>
        <end position="356"/>
    </location>
</feature>
<sequence length="587" mass="66164">MESQWLRSTLATSPTTPRVFNTFPSSESRNPHHLPPPTMSSESKPVDDKATAQPATDAATSPTVEDVDEDQSSGDEAHNGAADGAAPAKKKKKKSKKKKLKEALTGTSSAEASSSSSKSQFNMEQLQTLLSMNPALRNELAGKSEAELMDMMKNLSLGDILTGLSTSKNQKDMSSYKFWQTQPVPSFEEKGKLAEDGPIKIIDVDRVPKEPSPMVEGFEWVTMNLQDTAELQEVYELLSNHYVEDGEAMFRFNYSASFLNWALKAPGWRDIWHVGVRATASRKLVAFISGVPVRLRVREKTVNSIEINFLCVHKKLRSKRLAPTLIKEITRRCYLNGIYQAIYTAGVILPTPVATCRYYHRSIDWEKLYDVGFSPLPHGSTRQRQIMKYKLPERTATQGLRPMQVKDVDAVQDLLTRYLQRSQMAQEFSKEEIEHWLLHKETEGNEQVVWSYVVEDPSSGKITDFFSFYCLESTVIRDRGNRNVRAAYLYYYATETAFTGEKKELKARLNALMKDCLILAKKAKFDVLNALTLLDNPMFLEEQKFGAGDGQLHYYLYNYRTTPLLGGVDDKNVASDKHTGGVGVVML</sequence>
<dbReference type="InterPro" id="IPR022677">
    <property type="entry name" value="NMT_C"/>
</dbReference>
<evidence type="ECO:0000256" key="4">
    <source>
        <dbReference type="ARBA" id="ARBA00022240"/>
    </source>
</evidence>
<feature type="compositionally biased region" description="Basic residues" evidence="10">
    <location>
        <begin position="88"/>
        <end position="100"/>
    </location>
</feature>
<dbReference type="SUPFAM" id="SSF55729">
    <property type="entry name" value="Acyl-CoA N-acyltransferases (Nat)"/>
    <property type="match status" value="2"/>
</dbReference>
<evidence type="ECO:0000256" key="10">
    <source>
        <dbReference type="SAM" id="MobiDB-lite"/>
    </source>
</evidence>
<protein>
    <recommendedName>
        <fullName evidence="4 8">Glycylpeptide N-tetradecanoyltransferase</fullName>
        <ecNumber evidence="3 8">2.3.1.97</ecNumber>
    </recommendedName>
</protein>
<evidence type="ECO:0000256" key="2">
    <source>
        <dbReference type="ARBA" id="ARBA00009469"/>
    </source>
</evidence>
<comment type="caution">
    <text evidence="13">The sequence shown here is derived from an EMBL/GenBank/DDBJ whole genome shotgun (WGS) entry which is preliminary data.</text>
</comment>
<evidence type="ECO:0000313" key="13">
    <source>
        <dbReference type="EMBL" id="KAK8237840.1"/>
    </source>
</evidence>
<evidence type="ECO:0000256" key="3">
    <source>
        <dbReference type="ARBA" id="ARBA00012923"/>
    </source>
</evidence>
<accession>A0ABR1YS72</accession>
<evidence type="ECO:0000256" key="1">
    <source>
        <dbReference type="ARBA" id="ARBA00003900"/>
    </source>
</evidence>
<dbReference type="Pfam" id="PF02799">
    <property type="entry name" value="NMT_C"/>
    <property type="match status" value="1"/>
</dbReference>
<dbReference type="InterPro" id="IPR022676">
    <property type="entry name" value="NMT_N"/>
</dbReference>
<feature type="region of interest" description="Disordered" evidence="10">
    <location>
        <begin position="1"/>
        <end position="122"/>
    </location>
</feature>
<proteinExistence type="inferred from homology"/>
<dbReference type="Pfam" id="PF01233">
    <property type="entry name" value="NMT"/>
    <property type="match status" value="1"/>
</dbReference>
<dbReference type="PROSITE" id="PS00976">
    <property type="entry name" value="NMT_2"/>
    <property type="match status" value="1"/>
</dbReference>
<dbReference type="PANTHER" id="PTHR11377:SF5">
    <property type="entry name" value="GLYCYLPEPTIDE N-TETRADECANOYLTRANSFERASE"/>
    <property type="match status" value="1"/>
</dbReference>